<dbReference type="GO" id="GO:0005525">
    <property type="term" value="F:GTP binding"/>
    <property type="evidence" value="ECO:0007669"/>
    <property type="project" value="UniProtKB-KW"/>
</dbReference>
<comment type="similarity">
    <text evidence="16">Belongs to the TRAFAC class TrmE-Era-EngA-EngB-Septin-like GTPase superfamily. FeoB GTPase (TC 9.A.8) family.</text>
</comment>
<feature type="domain" description="FeoB-type G" evidence="17">
    <location>
        <begin position="1"/>
        <end position="162"/>
    </location>
</feature>
<feature type="binding site" evidence="15">
    <location>
        <position position="21"/>
    </location>
    <ligand>
        <name>Mg(2+)</name>
        <dbReference type="ChEBI" id="CHEBI:18420"/>
        <label>2</label>
    </ligand>
</feature>
<feature type="transmembrane region" description="Helical" evidence="16">
    <location>
        <begin position="389"/>
        <end position="408"/>
    </location>
</feature>
<evidence type="ECO:0000313" key="19">
    <source>
        <dbReference type="Proteomes" id="UP000886819"/>
    </source>
</evidence>
<feature type="binding site" evidence="14">
    <location>
        <begin position="113"/>
        <end position="116"/>
    </location>
    <ligand>
        <name>GTP</name>
        <dbReference type="ChEBI" id="CHEBI:37565"/>
        <label>1</label>
    </ligand>
</feature>
<reference evidence="18" key="2">
    <citation type="journal article" date="2021" name="PeerJ">
        <title>Extensive microbial diversity within the chicken gut microbiome revealed by metagenomics and culture.</title>
        <authorList>
            <person name="Gilroy R."/>
            <person name="Ravi A."/>
            <person name="Getino M."/>
            <person name="Pursley I."/>
            <person name="Horton D.L."/>
            <person name="Alikhan N.F."/>
            <person name="Baker D."/>
            <person name="Gharbi K."/>
            <person name="Hall N."/>
            <person name="Watson M."/>
            <person name="Adriaenssens E.M."/>
            <person name="Foster-Nyarko E."/>
            <person name="Jarju S."/>
            <person name="Secka A."/>
            <person name="Antonio M."/>
            <person name="Oren A."/>
            <person name="Chaudhuri R.R."/>
            <person name="La Ragione R."/>
            <person name="Hildebrand F."/>
            <person name="Pallen M.J."/>
        </authorList>
    </citation>
    <scope>NUCLEOTIDE SEQUENCE</scope>
    <source>
        <strain evidence="18">ChiHile30-977</strain>
    </source>
</reference>
<dbReference type="GO" id="GO:0005886">
    <property type="term" value="C:plasma membrane"/>
    <property type="evidence" value="ECO:0007669"/>
    <property type="project" value="UniProtKB-SubCell"/>
</dbReference>
<evidence type="ECO:0000256" key="9">
    <source>
        <dbReference type="ARBA" id="ARBA00023004"/>
    </source>
</evidence>
<evidence type="ECO:0000256" key="13">
    <source>
        <dbReference type="NCBIfam" id="TIGR00437"/>
    </source>
</evidence>
<keyword evidence="4" id="KW-1003">Cell membrane</keyword>
<feature type="binding site" evidence="15">
    <location>
        <position position="22"/>
    </location>
    <ligand>
        <name>Mg(2+)</name>
        <dbReference type="ChEBI" id="CHEBI:18420"/>
        <label>1</label>
    </ligand>
</feature>
<evidence type="ECO:0000313" key="18">
    <source>
        <dbReference type="EMBL" id="HIQ63793.1"/>
    </source>
</evidence>
<dbReference type="AlphaFoldDB" id="A0A9D0YZS2"/>
<evidence type="ECO:0000256" key="1">
    <source>
        <dbReference type="ARBA" id="ARBA00003926"/>
    </source>
</evidence>
<dbReference type="NCBIfam" id="TIGR00437">
    <property type="entry name" value="feoB"/>
    <property type="match status" value="1"/>
</dbReference>
<feature type="transmembrane region" description="Helical" evidence="16">
    <location>
        <begin position="218"/>
        <end position="242"/>
    </location>
</feature>
<evidence type="ECO:0000256" key="3">
    <source>
        <dbReference type="ARBA" id="ARBA00022448"/>
    </source>
</evidence>
<dbReference type="GO" id="GO:0015093">
    <property type="term" value="F:ferrous iron transmembrane transporter activity"/>
    <property type="evidence" value="ECO:0007669"/>
    <property type="project" value="UniProtKB-UniRule"/>
</dbReference>
<comment type="function">
    <text evidence="1 16">Probable transporter of a GTP-driven Fe(2+) uptake system.</text>
</comment>
<dbReference type="CDD" id="cd01879">
    <property type="entry name" value="FeoB"/>
    <property type="match status" value="1"/>
</dbReference>
<dbReference type="InterPro" id="IPR011640">
    <property type="entry name" value="Fe2_transport_prot_B_C"/>
</dbReference>
<dbReference type="InterPro" id="IPR011642">
    <property type="entry name" value="Gate_dom"/>
</dbReference>
<feature type="transmembrane region" description="Helical" evidence="16">
    <location>
        <begin position="278"/>
        <end position="302"/>
    </location>
</feature>
<feature type="transmembrane region" description="Helical" evidence="16">
    <location>
        <begin position="543"/>
        <end position="563"/>
    </location>
</feature>
<dbReference type="InterPro" id="IPR027417">
    <property type="entry name" value="P-loop_NTPase"/>
</dbReference>
<keyword evidence="12 16" id="KW-0472">Membrane</keyword>
<evidence type="ECO:0000256" key="14">
    <source>
        <dbReference type="PIRSR" id="PIRSR603373-1"/>
    </source>
</evidence>
<keyword evidence="15" id="KW-0460">Magnesium</keyword>
<feature type="transmembrane region" description="Helical" evidence="16">
    <location>
        <begin position="357"/>
        <end position="377"/>
    </location>
</feature>
<evidence type="ECO:0000256" key="10">
    <source>
        <dbReference type="ARBA" id="ARBA00023065"/>
    </source>
</evidence>
<dbReference type="InterPro" id="IPR006073">
    <property type="entry name" value="GTP-bd"/>
</dbReference>
<gene>
    <name evidence="18" type="primary">feoB</name>
    <name evidence="18" type="ORF">IAA66_09470</name>
</gene>
<evidence type="ECO:0000256" key="8">
    <source>
        <dbReference type="ARBA" id="ARBA00022989"/>
    </source>
</evidence>
<keyword evidence="15" id="KW-0479">Metal-binding</keyword>
<dbReference type="PROSITE" id="PS51711">
    <property type="entry name" value="G_FEOB"/>
    <property type="match status" value="1"/>
</dbReference>
<keyword evidence="8 16" id="KW-1133">Transmembrane helix</keyword>
<accession>A0A9D0YZS2</accession>
<dbReference type="GO" id="GO:0046872">
    <property type="term" value="F:metal ion binding"/>
    <property type="evidence" value="ECO:0007669"/>
    <property type="project" value="UniProtKB-KW"/>
</dbReference>
<keyword evidence="3 16" id="KW-0813">Transport</keyword>
<dbReference type="InterPro" id="IPR030389">
    <property type="entry name" value="G_FEOB_dom"/>
</dbReference>
<keyword evidence="10" id="KW-0406">Ion transport</keyword>
<reference evidence="18" key="1">
    <citation type="submission" date="2020-10" db="EMBL/GenBank/DDBJ databases">
        <authorList>
            <person name="Gilroy R."/>
        </authorList>
    </citation>
    <scope>NUCLEOTIDE SEQUENCE</scope>
    <source>
        <strain evidence="18">ChiHile30-977</strain>
    </source>
</reference>
<feature type="transmembrane region" description="Helical" evidence="16">
    <location>
        <begin position="575"/>
        <end position="601"/>
    </location>
</feature>
<evidence type="ECO:0000259" key="17">
    <source>
        <dbReference type="PROSITE" id="PS51711"/>
    </source>
</evidence>
<feature type="binding site" evidence="15">
    <location>
        <position position="19"/>
    </location>
    <ligand>
        <name>Mg(2+)</name>
        <dbReference type="ChEBI" id="CHEBI:18420"/>
        <label>2</label>
    </ligand>
</feature>
<dbReference type="PRINTS" id="PR00326">
    <property type="entry name" value="GTP1OBG"/>
</dbReference>
<feature type="binding site" evidence="15">
    <location>
        <position position="18"/>
    </location>
    <ligand>
        <name>Mg(2+)</name>
        <dbReference type="ChEBI" id="CHEBI:18420"/>
        <label>2</label>
    </ligand>
</feature>
<name>A0A9D0YZS2_9FIRM</name>
<dbReference type="EMBL" id="DVFI01000126">
    <property type="protein sequence ID" value="HIQ63793.1"/>
    <property type="molecule type" value="Genomic_DNA"/>
</dbReference>
<feature type="binding site" evidence="14">
    <location>
        <begin position="7"/>
        <end position="14"/>
    </location>
    <ligand>
        <name>GTP</name>
        <dbReference type="ChEBI" id="CHEBI:37565"/>
        <label>1</label>
    </ligand>
</feature>
<dbReference type="PANTHER" id="PTHR43185:SF1">
    <property type="entry name" value="FE(2+) TRANSPORTER FEOB"/>
    <property type="match status" value="1"/>
</dbReference>
<evidence type="ECO:0000256" key="2">
    <source>
        <dbReference type="ARBA" id="ARBA00004651"/>
    </source>
</evidence>
<feature type="binding site" evidence="14">
    <location>
        <begin position="53"/>
        <end position="56"/>
    </location>
    <ligand>
        <name>GTP</name>
        <dbReference type="ChEBI" id="CHEBI:37565"/>
        <label>1</label>
    </ligand>
</feature>
<feature type="transmembrane region" description="Helical" evidence="16">
    <location>
        <begin position="322"/>
        <end position="345"/>
    </location>
</feature>
<evidence type="ECO:0000256" key="15">
    <source>
        <dbReference type="PIRSR" id="PIRSR603373-2"/>
    </source>
</evidence>
<dbReference type="Gene3D" id="3.40.50.300">
    <property type="entry name" value="P-loop containing nucleotide triphosphate hydrolases"/>
    <property type="match status" value="1"/>
</dbReference>
<sequence length="604" mass="63788">MTLALLGNPNSGKTTLFNAMTGMRQHVGNFPGVTVERVQGPLRLSKGADVLVDLPGTYSLTAFSREEAVCGEFLREKPPDAIVNVVDATCPARGLYLTLQLLETGLPVVVAMNLMDEVRAAGGRVDCRALSRALDVPVLPVCAARNEGVEALARAALAAAREGRAPRLPDLGTAQGEARILARYACIDRLCARAVAEGTSAARRRTAAADAVLTHRIWAFPIFLGVMGLVFFLTFGPLGGLLSQGFRRALEGAGALLETALARMGAADWLRAMMVEGVWAGVGCVLSFLPTILTLFFLLSLLEDSGYMARMAFVADRALRRLGLSGRSLAPALLGFGCSVPAILATRTLPSRRDRQLTILLIPFLSCSAKLPIYAMFARAFFPGHAARVMLLLYALGVLLAVPAALLLRGAAFPGEAQPFVLELPAYRMPTLRAAWRLMRVRAAAFVRCALTTLLLASVALWALQRVDWALRPVPDAADSALAAIGRAVAPLFAPLGFGDWRAATALLSGLLAKEGVLAALSVLLAAPTEAALSAALPHVFTPLAAVSFLVFTLLYTPCMAAFAAARRELGGLRWALGGAAFQTAVAWLAACLTHCLGAILGVS</sequence>
<keyword evidence="7 14" id="KW-0547">Nucleotide-binding</keyword>
<dbReference type="SUPFAM" id="SSF52540">
    <property type="entry name" value="P-loop containing nucleoside triphosphate hydrolases"/>
    <property type="match status" value="1"/>
</dbReference>
<evidence type="ECO:0000256" key="6">
    <source>
        <dbReference type="ARBA" id="ARBA00022692"/>
    </source>
</evidence>
<dbReference type="InterPro" id="IPR050860">
    <property type="entry name" value="FeoB_GTPase"/>
</dbReference>
<comment type="caution">
    <text evidence="18">The sequence shown here is derived from an EMBL/GenBank/DDBJ whole genome shotgun (WGS) entry which is preliminary data.</text>
</comment>
<keyword evidence="9 16" id="KW-0408">Iron</keyword>
<organism evidence="18 19">
    <name type="scientific">Candidatus Avichristensenella intestinipullorum</name>
    <dbReference type="NCBI Taxonomy" id="2840693"/>
    <lineage>
        <taxon>Bacteria</taxon>
        <taxon>Bacillati</taxon>
        <taxon>Bacillota</taxon>
        <taxon>Clostridia</taxon>
        <taxon>Candidatus Avichristensenella</taxon>
    </lineage>
</organism>
<feature type="transmembrane region" description="Helical" evidence="16">
    <location>
        <begin position="516"/>
        <end position="537"/>
    </location>
</feature>
<dbReference type="PANTHER" id="PTHR43185">
    <property type="entry name" value="FERROUS IRON TRANSPORT PROTEIN B"/>
    <property type="match status" value="1"/>
</dbReference>
<evidence type="ECO:0000256" key="12">
    <source>
        <dbReference type="ARBA" id="ARBA00023136"/>
    </source>
</evidence>
<dbReference type="Pfam" id="PF07664">
    <property type="entry name" value="FeoB_C"/>
    <property type="match status" value="1"/>
</dbReference>
<feature type="binding site" evidence="14">
    <location>
        <begin position="32"/>
        <end position="36"/>
    </location>
    <ligand>
        <name>GTP</name>
        <dbReference type="ChEBI" id="CHEBI:37565"/>
        <label>1</label>
    </ligand>
</feature>
<dbReference type="Pfam" id="PF07670">
    <property type="entry name" value="Gate"/>
    <property type="match status" value="2"/>
</dbReference>
<evidence type="ECO:0000256" key="7">
    <source>
        <dbReference type="ARBA" id="ARBA00022741"/>
    </source>
</evidence>
<keyword evidence="5 16" id="KW-0410">Iron transport</keyword>
<proteinExistence type="inferred from homology"/>
<comment type="subcellular location">
    <subcellularLocation>
        <location evidence="2 16">Cell membrane</location>
        <topology evidence="2 16">Multi-pass membrane protein</topology>
    </subcellularLocation>
</comment>
<evidence type="ECO:0000256" key="11">
    <source>
        <dbReference type="ARBA" id="ARBA00023134"/>
    </source>
</evidence>
<evidence type="ECO:0000256" key="5">
    <source>
        <dbReference type="ARBA" id="ARBA00022496"/>
    </source>
</evidence>
<evidence type="ECO:0000256" key="16">
    <source>
        <dbReference type="RuleBase" id="RU362098"/>
    </source>
</evidence>
<feature type="transmembrane region" description="Helical" evidence="16">
    <location>
        <begin position="443"/>
        <end position="464"/>
    </location>
</feature>
<dbReference type="Proteomes" id="UP000886819">
    <property type="component" value="Unassembled WGS sequence"/>
</dbReference>
<protein>
    <recommendedName>
        <fullName evidence="13 16">Ferrous iron transport protein B</fullName>
    </recommendedName>
</protein>
<keyword evidence="6 16" id="KW-0812">Transmembrane</keyword>
<dbReference type="InterPro" id="IPR003373">
    <property type="entry name" value="Fe2_transport_prot-B"/>
</dbReference>
<dbReference type="Pfam" id="PF02421">
    <property type="entry name" value="FeoB_N"/>
    <property type="match status" value="1"/>
</dbReference>
<keyword evidence="11 14" id="KW-0342">GTP-binding</keyword>
<evidence type="ECO:0000256" key="4">
    <source>
        <dbReference type="ARBA" id="ARBA00022475"/>
    </source>
</evidence>